<dbReference type="Proteomes" id="UP001152888">
    <property type="component" value="Unassembled WGS sequence"/>
</dbReference>
<dbReference type="EMBL" id="CAKOFQ010006675">
    <property type="protein sequence ID" value="CAH1958056.1"/>
    <property type="molecule type" value="Genomic_DNA"/>
</dbReference>
<protein>
    <submittedName>
        <fullName evidence="1">Uncharacterized protein</fullName>
    </submittedName>
</protein>
<sequence>MYYKTEVMPSITRRLPLRNISAAPKMLYLFSALNPRTLFENVNNYSDETANTNTRFALAFDFEVSFPYGQELVEIHTLDFMLSYHNHHRNEYSFGHKKAQDY</sequence>
<accession>A0A9P0JNV1</accession>
<name>A0A9P0JNV1_ACAOB</name>
<dbReference type="AlphaFoldDB" id="A0A9P0JNV1"/>
<evidence type="ECO:0000313" key="1">
    <source>
        <dbReference type="EMBL" id="CAH1958056.1"/>
    </source>
</evidence>
<comment type="caution">
    <text evidence="1">The sequence shown here is derived from an EMBL/GenBank/DDBJ whole genome shotgun (WGS) entry which is preliminary data.</text>
</comment>
<gene>
    <name evidence="1" type="ORF">ACAOBT_LOCUS2437</name>
</gene>
<reference evidence="1" key="1">
    <citation type="submission" date="2022-03" db="EMBL/GenBank/DDBJ databases">
        <authorList>
            <person name="Sayadi A."/>
        </authorList>
    </citation>
    <scope>NUCLEOTIDE SEQUENCE</scope>
</reference>
<proteinExistence type="predicted"/>
<keyword evidence="2" id="KW-1185">Reference proteome</keyword>
<evidence type="ECO:0000313" key="2">
    <source>
        <dbReference type="Proteomes" id="UP001152888"/>
    </source>
</evidence>
<organism evidence="1 2">
    <name type="scientific">Acanthoscelides obtectus</name>
    <name type="common">Bean weevil</name>
    <name type="synonym">Bruchus obtectus</name>
    <dbReference type="NCBI Taxonomy" id="200917"/>
    <lineage>
        <taxon>Eukaryota</taxon>
        <taxon>Metazoa</taxon>
        <taxon>Ecdysozoa</taxon>
        <taxon>Arthropoda</taxon>
        <taxon>Hexapoda</taxon>
        <taxon>Insecta</taxon>
        <taxon>Pterygota</taxon>
        <taxon>Neoptera</taxon>
        <taxon>Endopterygota</taxon>
        <taxon>Coleoptera</taxon>
        <taxon>Polyphaga</taxon>
        <taxon>Cucujiformia</taxon>
        <taxon>Chrysomeloidea</taxon>
        <taxon>Chrysomelidae</taxon>
        <taxon>Bruchinae</taxon>
        <taxon>Bruchini</taxon>
        <taxon>Acanthoscelides</taxon>
    </lineage>
</organism>